<reference evidence="3" key="3">
    <citation type="journal article" date="2018" name="Mol. Plant Microbe Interact.">
        <title>Genome sequence resources for the wheat stripe rust pathogen (Puccinia striiformis f. sp. tritici) and the barley stripe rust pathogen (Puccinia striiformis f. sp. hordei).</title>
        <authorList>
            <person name="Xia C."/>
            <person name="Wang M."/>
            <person name="Yin C."/>
            <person name="Cornejo O.E."/>
            <person name="Hulbert S.H."/>
            <person name="Chen X."/>
        </authorList>
    </citation>
    <scope>NUCLEOTIDE SEQUENCE [LARGE SCALE GENOMIC DNA]</scope>
    <source>
        <strain evidence="3">93TX-2</strain>
    </source>
</reference>
<feature type="region of interest" description="Disordered" evidence="1">
    <location>
        <begin position="63"/>
        <end position="85"/>
    </location>
</feature>
<dbReference type="VEuPathDB" id="FungiDB:PSHT_12088"/>
<dbReference type="AlphaFoldDB" id="A0A2S4UYY9"/>
<protein>
    <submittedName>
        <fullName evidence="2">Uncharacterized protein</fullName>
    </submittedName>
</protein>
<organism evidence="2 3">
    <name type="scientific">Puccinia striiformis</name>
    <dbReference type="NCBI Taxonomy" id="27350"/>
    <lineage>
        <taxon>Eukaryota</taxon>
        <taxon>Fungi</taxon>
        <taxon>Dikarya</taxon>
        <taxon>Basidiomycota</taxon>
        <taxon>Pucciniomycotina</taxon>
        <taxon>Pucciniomycetes</taxon>
        <taxon>Pucciniales</taxon>
        <taxon>Pucciniaceae</taxon>
        <taxon>Puccinia</taxon>
    </lineage>
</organism>
<keyword evidence="3" id="KW-1185">Reference proteome</keyword>
<feature type="region of interest" description="Disordered" evidence="1">
    <location>
        <begin position="1"/>
        <end position="26"/>
    </location>
</feature>
<evidence type="ECO:0000313" key="3">
    <source>
        <dbReference type="Proteomes" id="UP000238274"/>
    </source>
</evidence>
<reference evidence="3" key="2">
    <citation type="journal article" date="2018" name="BMC Genomics">
        <title>Genomic insights into host adaptation between the wheat stripe rust pathogen (Puccinia striiformis f. sp. tritici) and the barley stripe rust pathogen (Puccinia striiformis f. sp. hordei).</title>
        <authorList>
            <person name="Xia C."/>
            <person name="Wang M."/>
            <person name="Yin C."/>
            <person name="Cornejo O.E."/>
            <person name="Hulbert S.H."/>
            <person name="Chen X."/>
        </authorList>
    </citation>
    <scope>NUCLEOTIDE SEQUENCE [LARGE SCALE GENOMIC DNA]</scope>
    <source>
        <strain evidence="3">93TX-2</strain>
    </source>
</reference>
<reference evidence="2 3" key="1">
    <citation type="submission" date="2017-12" db="EMBL/GenBank/DDBJ databases">
        <title>Gene loss provides genomic basis for host adaptation in cereal stripe rust fungi.</title>
        <authorList>
            <person name="Xia C."/>
        </authorList>
    </citation>
    <scope>NUCLEOTIDE SEQUENCE [LARGE SCALE GENOMIC DNA]</scope>
    <source>
        <strain evidence="2 3">93TX-2</strain>
    </source>
</reference>
<gene>
    <name evidence="2" type="ORF">PSHT_12088</name>
</gene>
<feature type="compositionally biased region" description="Polar residues" evidence="1">
    <location>
        <begin position="9"/>
        <end position="18"/>
    </location>
</feature>
<accession>A0A2S4UYY9</accession>
<evidence type="ECO:0000313" key="2">
    <source>
        <dbReference type="EMBL" id="POW02474.1"/>
    </source>
</evidence>
<proteinExistence type="predicted"/>
<name>A0A2S4UYY9_9BASI</name>
<sequence length="85" mass="9656">MVNKEAQPLQPTGEPQSQGRKRFRSRRTIDLTIEKEIRSNLTIILADLTYLGFVRLDDHSILYSRPPGAQNGTPDQPHAFLSKKP</sequence>
<dbReference type="EMBL" id="PKSM01000214">
    <property type="protein sequence ID" value="POW02474.1"/>
    <property type="molecule type" value="Genomic_DNA"/>
</dbReference>
<comment type="caution">
    <text evidence="2">The sequence shown here is derived from an EMBL/GenBank/DDBJ whole genome shotgun (WGS) entry which is preliminary data.</text>
</comment>
<dbReference type="Proteomes" id="UP000238274">
    <property type="component" value="Unassembled WGS sequence"/>
</dbReference>
<evidence type="ECO:0000256" key="1">
    <source>
        <dbReference type="SAM" id="MobiDB-lite"/>
    </source>
</evidence>